<protein>
    <recommendedName>
        <fullName evidence="3">Pilus assembly protein</fullName>
    </recommendedName>
</protein>
<sequence>MSLIFWRGLGVLMTMLLVHSSYAGGILSLSQAELTLPLQGRLPELVVENRGDGPLYLEVQQQLLTNPGLKPEILIDVGHTESPSLLVIPSHLILGPGQKRTMQLRVLSPPAKTQVWRITFRPQQHLSVTAAGSTPARMPLLVSIGYGVVIYQKGSQS</sequence>
<evidence type="ECO:0000313" key="2">
    <source>
        <dbReference type="Proteomes" id="UP000196440"/>
    </source>
</evidence>
<reference evidence="1 2" key="1">
    <citation type="submission" date="2017-05" db="EMBL/GenBank/DDBJ databases">
        <title>Whole genome sequencing of Yersinia kristensenii.</title>
        <authorList>
            <person name="Campioni F."/>
        </authorList>
    </citation>
    <scope>NUCLEOTIDE SEQUENCE [LARGE SCALE GENOMIC DNA]</scope>
    <source>
        <strain evidence="1 2">CFSAN060536</strain>
    </source>
</reference>
<evidence type="ECO:0008006" key="3">
    <source>
        <dbReference type="Google" id="ProtNLM"/>
    </source>
</evidence>
<evidence type="ECO:0000313" key="1">
    <source>
        <dbReference type="EMBL" id="OVZ83073.1"/>
    </source>
</evidence>
<proteinExistence type="predicted"/>
<dbReference type="EMBL" id="NHOI01000034">
    <property type="protein sequence ID" value="OVZ83073.1"/>
    <property type="molecule type" value="Genomic_DNA"/>
</dbReference>
<dbReference type="Proteomes" id="UP000196440">
    <property type="component" value="Unassembled WGS sequence"/>
</dbReference>
<dbReference type="Gene3D" id="2.60.40.10">
    <property type="entry name" value="Immunoglobulins"/>
    <property type="match status" value="1"/>
</dbReference>
<dbReference type="InterPro" id="IPR013783">
    <property type="entry name" value="Ig-like_fold"/>
</dbReference>
<accession>A0A208ZRT5</accession>
<gene>
    <name evidence="1" type="ORF">CBW57_19510</name>
</gene>
<dbReference type="AlphaFoldDB" id="A0A208ZRT5"/>
<name>A0A208ZRT5_YERIN</name>
<comment type="caution">
    <text evidence="1">The sequence shown here is derived from an EMBL/GenBank/DDBJ whole genome shotgun (WGS) entry which is preliminary data.</text>
</comment>
<dbReference type="RefSeq" id="WP_050086276.1">
    <property type="nucleotide sequence ID" value="NZ_CBCPKE010000005.1"/>
</dbReference>
<organism evidence="1 2">
    <name type="scientific">Yersinia intermedia</name>
    <dbReference type="NCBI Taxonomy" id="631"/>
    <lineage>
        <taxon>Bacteria</taxon>
        <taxon>Pseudomonadati</taxon>
        <taxon>Pseudomonadota</taxon>
        <taxon>Gammaproteobacteria</taxon>
        <taxon>Enterobacterales</taxon>
        <taxon>Yersiniaceae</taxon>
        <taxon>Yersinia</taxon>
    </lineage>
</organism>